<keyword evidence="2" id="KW-0804">Transcription</keyword>
<keyword evidence="3" id="KW-0539">Nucleus</keyword>
<proteinExistence type="predicted"/>
<name>A0AAV9V2Q0_9PEZI</name>
<evidence type="ECO:0000256" key="1">
    <source>
        <dbReference type="ARBA" id="ARBA00023015"/>
    </source>
</evidence>
<evidence type="ECO:0008006" key="6">
    <source>
        <dbReference type="Google" id="ProtNLM"/>
    </source>
</evidence>
<evidence type="ECO:0000313" key="4">
    <source>
        <dbReference type="EMBL" id="KAK6353704.1"/>
    </source>
</evidence>
<evidence type="ECO:0000256" key="3">
    <source>
        <dbReference type="ARBA" id="ARBA00023242"/>
    </source>
</evidence>
<gene>
    <name evidence="4" type="ORF">TWF696_005665</name>
</gene>
<evidence type="ECO:0000256" key="2">
    <source>
        <dbReference type="ARBA" id="ARBA00023163"/>
    </source>
</evidence>
<dbReference type="EMBL" id="JAVHNQ010000003">
    <property type="protein sequence ID" value="KAK6353704.1"/>
    <property type="molecule type" value="Genomic_DNA"/>
</dbReference>
<dbReference type="Proteomes" id="UP001375240">
    <property type="component" value="Unassembled WGS sequence"/>
</dbReference>
<accession>A0AAV9V2Q0</accession>
<sequence>MLQTPPEGSHPVLIARKLLMLGIYLQGFSTSNINELGNLSISYCDVMQRAVETAARLVTSNDKFFGAVETIECIMMESMYQNNAGNLRLAYLAIRRTLIMSQMVVLRRGYSSPALHVLEPSTRRRIDPERLWFRIVQSDRYLSLMLGLPQGTSDGDFAAAKQLENCTAMERLERMDCSAGGQIIQRSCVDIQDLKTVREIDQLLQNAAANMPPQWWLVPNLSTSAADGRDSGHAADVVRLMNQFTHYHLVQRLHLPYLLQPSISREAHSSMVTAIVASRELLSRFVSFRDSHAASSFCRGVDFLAFIANTALCLAHINARRHNSNHDILVVDNQDFLSFLAHQRPSDRGLMERVLEILERAAFVDVDAIAAKIARINRQLLMIEADASAGSSYVTSSSHTVNSDELECSGKIDDDEATLQIYIPYLGSIRFERCSSSGGTAIASLTVDPGTARAFESQTTENSQALTDGWDLQGVDRALFNSIFQFQDDQ</sequence>
<dbReference type="CDD" id="cd12148">
    <property type="entry name" value="fungal_TF_MHR"/>
    <property type="match status" value="1"/>
</dbReference>
<evidence type="ECO:0000313" key="5">
    <source>
        <dbReference type="Proteomes" id="UP001375240"/>
    </source>
</evidence>
<reference evidence="4 5" key="1">
    <citation type="submission" date="2019-10" db="EMBL/GenBank/DDBJ databases">
        <authorList>
            <person name="Palmer J.M."/>
        </authorList>
    </citation>
    <scope>NUCLEOTIDE SEQUENCE [LARGE SCALE GENOMIC DNA]</scope>
    <source>
        <strain evidence="4 5">TWF696</strain>
    </source>
</reference>
<organism evidence="4 5">
    <name type="scientific">Orbilia brochopaga</name>
    <dbReference type="NCBI Taxonomy" id="3140254"/>
    <lineage>
        <taxon>Eukaryota</taxon>
        <taxon>Fungi</taxon>
        <taxon>Dikarya</taxon>
        <taxon>Ascomycota</taxon>
        <taxon>Pezizomycotina</taxon>
        <taxon>Orbiliomycetes</taxon>
        <taxon>Orbiliales</taxon>
        <taxon>Orbiliaceae</taxon>
        <taxon>Orbilia</taxon>
    </lineage>
</organism>
<dbReference type="PANTHER" id="PTHR47840">
    <property type="entry name" value="ZN(II)2CYS6 TRANSCRIPTION FACTOR (EUROFUNG)-RELATED"/>
    <property type="match status" value="1"/>
</dbReference>
<keyword evidence="5" id="KW-1185">Reference proteome</keyword>
<dbReference type="AlphaFoldDB" id="A0AAV9V2Q0"/>
<keyword evidence="1" id="KW-0805">Transcription regulation</keyword>
<protein>
    <recommendedName>
        <fullName evidence="6">Transcription factor domain-containing protein</fullName>
    </recommendedName>
</protein>
<dbReference type="PANTHER" id="PTHR47840:SF1">
    <property type="entry name" value="ZN(II)2CYS6 TRANSCRIPTION FACTOR (EUROFUNG)"/>
    <property type="match status" value="1"/>
</dbReference>
<comment type="caution">
    <text evidence="4">The sequence shown here is derived from an EMBL/GenBank/DDBJ whole genome shotgun (WGS) entry which is preliminary data.</text>
</comment>